<comment type="caution">
    <text evidence="1">The sequence shown here is derived from an EMBL/GenBank/DDBJ whole genome shotgun (WGS) entry which is preliminary data.</text>
</comment>
<evidence type="ECO:0008006" key="3">
    <source>
        <dbReference type="Google" id="ProtNLM"/>
    </source>
</evidence>
<accession>A0A934IRV4</accession>
<gene>
    <name evidence="1" type="ORF">JCR33_18015</name>
</gene>
<sequence>MNYEMIRHFGAARVLSGQPPLALGRLAAMTLDERNAAYDAVAGHFAWNVTEYFENRPFTAFSILRDPLERICSFFNFVHRSTSHPANAIFKKRLKSLNDLTEALMRPHPIFFKEWSNYYTRAFSGLSIDRFVDGDSAKGVLGPAGFGATFDEARSLVEERIADRRLIIGEQPLIEAFLRDKGVLEGSLTHRNVAPKVDPAQSDYEVATVATLSPATRALLLEWNALDMALLGAVAPDSVRHRGVAVVGGGASPSA</sequence>
<reference evidence="1" key="1">
    <citation type="submission" date="2020-12" db="EMBL/GenBank/DDBJ databases">
        <title>Bacterial taxonomy.</title>
        <authorList>
            <person name="Pan X."/>
        </authorList>
    </citation>
    <scope>NUCLEOTIDE SEQUENCE</scope>
    <source>
        <strain evidence="1">B2012</strain>
    </source>
</reference>
<dbReference type="EMBL" id="JAEKJA010000018">
    <property type="protein sequence ID" value="MBJ3777606.1"/>
    <property type="molecule type" value="Genomic_DNA"/>
</dbReference>
<dbReference type="InterPro" id="IPR027417">
    <property type="entry name" value="P-loop_NTPase"/>
</dbReference>
<dbReference type="AlphaFoldDB" id="A0A934IRV4"/>
<keyword evidence="2" id="KW-1185">Reference proteome</keyword>
<evidence type="ECO:0000313" key="2">
    <source>
        <dbReference type="Proteomes" id="UP000609531"/>
    </source>
</evidence>
<dbReference type="Gene3D" id="3.40.50.300">
    <property type="entry name" value="P-loop containing nucleotide triphosphate hydrolases"/>
    <property type="match status" value="1"/>
</dbReference>
<name>A0A934IRV4_9HYPH</name>
<proteinExistence type="predicted"/>
<organism evidence="1 2">
    <name type="scientific">Acuticoccus mangrovi</name>
    <dbReference type="NCBI Taxonomy" id="2796142"/>
    <lineage>
        <taxon>Bacteria</taxon>
        <taxon>Pseudomonadati</taxon>
        <taxon>Pseudomonadota</taxon>
        <taxon>Alphaproteobacteria</taxon>
        <taxon>Hyphomicrobiales</taxon>
        <taxon>Amorphaceae</taxon>
        <taxon>Acuticoccus</taxon>
    </lineage>
</organism>
<evidence type="ECO:0000313" key="1">
    <source>
        <dbReference type="EMBL" id="MBJ3777606.1"/>
    </source>
</evidence>
<protein>
    <recommendedName>
        <fullName evidence="3">Sulfotransferase family protein</fullName>
    </recommendedName>
</protein>
<dbReference type="Proteomes" id="UP000609531">
    <property type="component" value="Unassembled WGS sequence"/>
</dbReference>